<dbReference type="PROSITE" id="PS51318">
    <property type="entry name" value="TAT"/>
    <property type="match status" value="1"/>
</dbReference>
<dbReference type="AlphaFoldDB" id="A0A6C2YWP3"/>
<dbReference type="PANTHER" id="PTHR35399:SF2">
    <property type="entry name" value="DUF839 DOMAIN-CONTAINING PROTEIN"/>
    <property type="match status" value="1"/>
</dbReference>
<evidence type="ECO:0008006" key="4">
    <source>
        <dbReference type="Google" id="ProtNLM"/>
    </source>
</evidence>
<reference evidence="2" key="1">
    <citation type="submission" date="2019-04" db="EMBL/GenBank/DDBJ databases">
        <authorList>
            <consortium name="Science for Life Laboratories"/>
        </authorList>
    </citation>
    <scope>NUCLEOTIDE SEQUENCE</scope>
    <source>
        <strain evidence="2">MBLW1</strain>
    </source>
</reference>
<dbReference type="EMBL" id="LR593887">
    <property type="protein sequence ID" value="VTS07866.1"/>
    <property type="molecule type" value="Genomic_DNA"/>
</dbReference>
<dbReference type="InParanoid" id="A0A6C2YWP3"/>
<dbReference type="KEGG" id="tim:GMBLW1_39380"/>
<evidence type="ECO:0000256" key="1">
    <source>
        <dbReference type="SAM" id="MobiDB-lite"/>
    </source>
</evidence>
<dbReference type="InterPro" id="IPR008557">
    <property type="entry name" value="PhoX"/>
</dbReference>
<dbReference type="EMBL" id="LR586016">
    <property type="protein sequence ID" value="VIP05255.1"/>
    <property type="molecule type" value="Genomic_DNA"/>
</dbReference>
<evidence type="ECO:0000313" key="3">
    <source>
        <dbReference type="Proteomes" id="UP000464378"/>
    </source>
</evidence>
<protein>
    <recommendedName>
        <fullName evidence="4">Phosphatase</fullName>
    </recommendedName>
</protein>
<proteinExistence type="predicted"/>
<keyword evidence="3" id="KW-1185">Reference proteome</keyword>
<gene>
    <name evidence="2" type="ORF">GMBLW1_39380</name>
</gene>
<sequence>MSLTRRDFLTYLGVGSYSLLRNPPITSAAPAQFPTPKRKSSPPNWFQPIAPSSEDLLRVPDQYSAQVILSWDDPIGLPDHATGPQRFGFNNDFIAYFPINALEGGKNSQEGLLWVNHEYTNPLFVSGYFAPASGAAPKKTVEQIRAEKRSVGGSVVHVKWDGTAWKHVPSSQYNRRITALYPEIMLTGAASSKIPFGIGTLGNCSGGRTPWMTALSCEENYPDFNDIEKGFRWKDVASEAIDERQYGWVVEIDPFGELPPQKHSSLGRFKHENAAVTVSAGGKLVVYMGDDEMDQFFYKYVSHDSYNPAASRADQRKLLSHGTLYVADLMNGRWLALDYDRNKAKFDKAGLKSQADVLIHTRQAAAALKATPLDRCEDCEVHPLDGSIYVAMTNNAKHGNLYGQIVRFVEANDDAASESFQYEIFLAGGPKTGLASPDNLAFRKNGDLIVVCDMSSDKLNRGAYRPFGNNGLFVVPTRGDSAGDAFQFASGPNEAELTGPWFTEDESTLFLSVQHPGEETTDLSTPTSHWPHGGTQLPRPSIVAIRGPFGG</sequence>
<dbReference type="RefSeq" id="WP_162660338.1">
    <property type="nucleotide sequence ID" value="NZ_LR593887.1"/>
</dbReference>
<dbReference type="SUPFAM" id="SSF101898">
    <property type="entry name" value="NHL repeat"/>
    <property type="match status" value="1"/>
</dbReference>
<dbReference type="Proteomes" id="UP000464378">
    <property type="component" value="Chromosome"/>
</dbReference>
<dbReference type="InterPro" id="IPR006311">
    <property type="entry name" value="TAT_signal"/>
</dbReference>
<organism evidence="2">
    <name type="scientific">Tuwongella immobilis</name>
    <dbReference type="NCBI Taxonomy" id="692036"/>
    <lineage>
        <taxon>Bacteria</taxon>
        <taxon>Pseudomonadati</taxon>
        <taxon>Planctomycetota</taxon>
        <taxon>Planctomycetia</taxon>
        <taxon>Gemmatales</taxon>
        <taxon>Gemmataceae</taxon>
        <taxon>Tuwongella</taxon>
    </lineage>
</organism>
<accession>A0A6C2YWP3</accession>
<name>A0A6C2YWP3_9BACT</name>
<dbReference type="Pfam" id="PF05787">
    <property type="entry name" value="PhoX"/>
    <property type="match status" value="1"/>
</dbReference>
<feature type="region of interest" description="Disordered" evidence="1">
    <location>
        <begin position="516"/>
        <end position="540"/>
    </location>
</feature>
<evidence type="ECO:0000313" key="2">
    <source>
        <dbReference type="EMBL" id="VIP05255.1"/>
    </source>
</evidence>
<dbReference type="PANTHER" id="PTHR35399">
    <property type="entry name" value="SLR8030 PROTEIN"/>
    <property type="match status" value="1"/>
</dbReference>